<dbReference type="InterPro" id="IPR052099">
    <property type="entry name" value="Regulatory_TF_Diverse"/>
</dbReference>
<feature type="compositionally biased region" description="Low complexity" evidence="1">
    <location>
        <begin position="253"/>
        <end position="276"/>
    </location>
</feature>
<organism evidence="3 4">
    <name type="scientific">Hohenbuehelia grisea</name>
    <dbReference type="NCBI Taxonomy" id="104357"/>
    <lineage>
        <taxon>Eukaryota</taxon>
        <taxon>Fungi</taxon>
        <taxon>Dikarya</taxon>
        <taxon>Basidiomycota</taxon>
        <taxon>Agaricomycotina</taxon>
        <taxon>Agaricomycetes</taxon>
        <taxon>Agaricomycetidae</taxon>
        <taxon>Agaricales</taxon>
        <taxon>Pleurotineae</taxon>
        <taxon>Pleurotaceae</taxon>
        <taxon>Hohenbuehelia</taxon>
    </lineage>
</organism>
<dbReference type="SUPFAM" id="SSF47459">
    <property type="entry name" value="HLH, helix-loop-helix DNA-binding domain"/>
    <property type="match status" value="1"/>
</dbReference>
<feature type="compositionally biased region" description="Low complexity" evidence="1">
    <location>
        <begin position="19"/>
        <end position="48"/>
    </location>
</feature>
<comment type="caution">
    <text evidence="3">The sequence shown here is derived from an EMBL/GenBank/DDBJ whole genome shotgun (WGS) entry which is preliminary data.</text>
</comment>
<feature type="domain" description="BHLH" evidence="2">
    <location>
        <begin position="322"/>
        <end position="420"/>
    </location>
</feature>
<evidence type="ECO:0000259" key="2">
    <source>
        <dbReference type="PROSITE" id="PS50888"/>
    </source>
</evidence>
<feature type="compositionally biased region" description="Low complexity" evidence="1">
    <location>
        <begin position="174"/>
        <end position="187"/>
    </location>
</feature>
<dbReference type="Proteomes" id="UP001556367">
    <property type="component" value="Unassembled WGS sequence"/>
</dbReference>
<feature type="region of interest" description="Disordered" evidence="1">
    <location>
        <begin position="477"/>
        <end position="579"/>
    </location>
</feature>
<feature type="region of interest" description="Disordered" evidence="1">
    <location>
        <begin position="172"/>
        <end position="211"/>
    </location>
</feature>
<feature type="compositionally biased region" description="Low complexity" evidence="1">
    <location>
        <begin position="1"/>
        <end position="12"/>
    </location>
</feature>
<dbReference type="InterPro" id="IPR036638">
    <property type="entry name" value="HLH_DNA-bd_sf"/>
</dbReference>
<dbReference type="Pfam" id="PF00010">
    <property type="entry name" value="HLH"/>
    <property type="match status" value="1"/>
</dbReference>
<feature type="region of interest" description="Disordered" evidence="1">
    <location>
        <begin position="241"/>
        <end position="292"/>
    </location>
</feature>
<evidence type="ECO:0000313" key="3">
    <source>
        <dbReference type="EMBL" id="KAL0958103.1"/>
    </source>
</evidence>
<dbReference type="EMBL" id="JASNQZ010000004">
    <property type="protein sequence ID" value="KAL0958103.1"/>
    <property type="molecule type" value="Genomic_DNA"/>
</dbReference>
<feature type="compositionally biased region" description="Acidic residues" evidence="1">
    <location>
        <begin position="490"/>
        <end position="508"/>
    </location>
</feature>
<evidence type="ECO:0000313" key="4">
    <source>
        <dbReference type="Proteomes" id="UP001556367"/>
    </source>
</evidence>
<feature type="region of interest" description="Disordered" evidence="1">
    <location>
        <begin position="1"/>
        <end position="64"/>
    </location>
</feature>
<keyword evidence="4" id="KW-1185">Reference proteome</keyword>
<sequence>MASTSSATSSPPGDQTPFSSSSASSHCNSPSLDTGLSLDPSDPLNLLLKSAGDVDSSEASPPDWAELSSLWTNQGDTMNAPSESPNQDMKATFAGDFMDFGSGMAIDPSALHFDPNTASMATLGQDGLFFGYNQPYPAHHDLLGAGQFPFTFHPPLGDHTSSLNLNVPQGRRLSVSSSSSSSGASLSPIIEHKTPVPSSVPAPKTEESSKQTIAEELAQLVRQSAGVLLAVPMSSQIGGHGVTLSMPLPQPMSDSSDGSPSPHASSPAPSSSSAASTPPPTTPPSSHGHEVYHASGQMPINAAFPSQSGRVVAAPAIGVNGRPKTSHTTIERRYRTNLNARILSLRMAVPALRVLERNKGAKGAKKITVDITTGVQEKGIDDGEEPDVVDDRGFVDGVRVVRKCSKANVLGKAVEYIRVLKKRERRLKNEKDGLRALLSGLVGGPALLREWEREWAAKFGGPEADELTESEIVVRIGSNSNANTGNGGSDGEDDEDDDGDGDDDGSDDEGGRKRKKVKVAKAPKAAAVKKEPRKIPEVKIQPLPPAPGSAPLVTTLGVPPVVPEKRKRGRPRKNPLPVPALPVAPPATAPPMASHSVFAPAPGQFPDMMMVDQQSQQPQGHTQQYLLATFALFSFFNSPLTSSFSQSSSHSPDAHHTGHVLNPLPALANAPSSGWTWQTVLQTFHLLVSVLVFASIVVPWLPPKSQRALATAKTRIARLVGLQSTPSIAHAPEVRDDRTKPAALAEALAPSRRGTSDEEVCLRTALALGSSGIGLGLRLRANKDTKAGFEHKGLEQRAWVRLGEIAVLAGPGRTPLWTRLQIYFHMRSHLPWHSASLVDLSTLALLTHDIPLFGRNTATNLWNRAREKAGISTGSGVPAARAISSGLVGGPRAREFEKLALGTLTVAEAASRLAQLAENTASLKDRCMFTPLGALASQLVKERVRRHLQVLFVSGVSPAAADVDEPIQMWDGEAEKRDREDRRRTVDAARSLGGRLADLGDILERVCAPQVDDCDEASTFIADEDADGPADSLDAEIQTLLSALLLYRKIFPSAVVVHTPSESGSTAWSAAPSGNVPSILLSPPSSVSSSDDEEQLVYSLRRALGSTVFESSGDRISEPDTESEDETAEAALTSSAGSFGGLACALEDARDRVVDMLVDCERAGLHQRFGL</sequence>
<evidence type="ECO:0000256" key="1">
    <source>
        <dbReference type="SAM" id="MobiDB-lite"/>
    </source>
</evidence>
<dbReference type="InterPro" id="IPR011598">
    <property type="entry name" value="bHLH_dom"/>
</dbReference>
<proteinExistence type="predicted"/>
<dbReference type="SMART" id="SM00353">
    <property type="entry name" value="HLH"/>
    <property type="match status" value="1"/>
</dbReference>
<dbReference type="Gene3D" id="4.10.280.10">
    <property type="entry name" value="Helix-loop-helix DNA-binding domain"/>
    <property type="match status" value="1"/>
</dbReference>
<feature type="compositionally biased region" description="Basic residues" evidence="1">
    <location>
        <begin position="512"/>
        <end position="521"/>
    </location>
</feature>
<feature type="compositionally biased region" description="Basic and acidic residues" evidence="1">
    <location>
        <begin position="528"/>
        <end position="537"/>
    </location>
</feature>
<dbReference type="PANTHER" id="PTHR47336">
    <property type="entry name" value="TRANSCRIPTION FACTOR HMS1-RELATED"/>
    <property type="match status" value="1"/>
</dbReference>
<name>A0ABR3JS52_9AGAR</name>
<dbReference type="PANTHER" id="PTHR47336:SF4">
    <property type="entry name" value="BHLH TRANSCRIPTION FACTOR (EUROFUNG)"/>
    <property type="match status" value="1"/>
</dbReference>
<protein>
    <recommendedName>
        <fullName evidence="2">BHLH domain-containing protein</fullName>
    </recommendedName>
</protein>
<gene>
    <name evidence="3" type="ORF">HGRIS_000275</name>
</gene>
<reference evidence="4" key="1">
    <citation type="submission" date="2024-06" db="EMBL/GenBank/DDBJ databases">
        <title>Multi-omics analyses provide insights into the biosynthesis of the anticancer antibiotic pleurotin in Hohenbuehelia grisea.</title>
        <authorList>
            <person name="Weaver J.A."/>
            <person name="Alberti F."/>
        </authorList>
    </citation>
    <scope>NUCLEOTIDE SEQUENCE [LARGE SCALE GENOMIC DNA]</scope>
    <source>
        <strain evidence="4">T-177</strain>
    </source>
</reference>
<dbReference type="PROSITE" id="PS50888">
    <property type="entry name" value="BHLH"/>
    <property type="match status" value="1"/>
</dbReference>
<accession>A0ABR3JS52</accession>